<feature type="region of interest" description="Disordered" evidence="1">
    <location>
        <begin position="1"/>
        <end position="22"/>
    </location>
</feature>
<reference evidence="2" key="1">
    <citation type="submission" date="2018-02" db="EMBL/GenBank/DDBJ databases">
        <title>Rhizophora mucronata_Transcriptome.</title>
        <authorList>
            <person name="Meera S.P."/>
            <person name="Sreeshan A."/>
            <person name="Augustine A."/>
        </authorList>
    </citation>
    <scope>NUCLEOTIDE SEQUENCE</scope>
    <source>
        <tissue evidence="2">Leaf</tissue>
    </source>
</reference>
<organism evidence="2">
    <name type="scientific">Rhizophora mucronata</name>
    <name type="common">Asiatic mangrove</name>
    <dbReference type="NCBI Taxonomy" id="61149"/>
    <lineage>
        <taxon>Eukaryota</taxon>
        <taxon>Viridiplantae</taxon>
        <taxon>Streptophyta</taxon>
        <taxon>Embryophyta</taxon>
        <taxon>Tracheophyta</taxon>
        <taxon>Spermatophyta</taxon>
        <taxon>Magnoliopsida</taxon>
        <taxon>eudicotyledons</taxon>
        <taxon>Gunneridae</taxon>
        <taxon>Pentapetalae</taxon>
        <taxon>rosids</taxon>
        <taxon>fabids</taxon>
        <taxon>Malpighiales</taxon>
        <taxon>Rhizophoraceae</taxon>
        <taxon>Rhizophora</taxon>
    </lineage>
</organism>
<name>A0A2P2Q2D6_RHIMU</name>
<proteinExistence type="predicted"/>
<feature type="compositionally biased region" description="Basic and acidic residues" evidence="1">
    <location>
        <begin position="1"/>
        <end position="13"/>
    </location>
</feature>
<evidence type="ECO:0000313" key="2">
    <source>
        <dbReference type="EMBL" id="MBX61147.1"/>
    </source>
</evidence>
<dbReference type="AlphaFoldDB" id="A0A2P2Q2D6"/>
<protein>
    <submittedName>
        <fullName evidence="2">Uncharacterized protein</fullName>
    </submittedName>
</protein>
<sequence length="22" mass="2760">MTLGRKSDATGEKKRWRRWQRL</sequence>
<accession>A0A2P2Q2D6</accession>
<evidence type="ECO:0000256" key="1">
    <source>
        <dbReference type="SAM" id="MobiDB-lite"/>
    </source>
</evidence>
<dbReference type="EMBL" id="GGEC01080663">
    <property type="protein sequence ID" value="MBX61147.1"/>
    <property type="molecule type" value="Transcribed_RNA"/>
</dbReference>